<dbReference type="PANTHER" id="PTHR11439:SF521">
    <property type="entry name" value="RNA-DIRECTED DNA POLYMERASE"/>
    <property type="match status" value="1"/>
</dbReference>
<organism evidence="1">
    <name type="scientific">Tanacetum cinerariifolium</name>
    <name type="common">Dalmatian daisy</name>
    <name type="synonym">Chrysanthemum cinerariifolium</name>
    <dbReference type="NCBI Taxonomy" id="118510"/>
    <lineage>
        <taxon>Eukaryota</taxon>
        <taxon>Viridiplantae</taxon>
        <taxon>Streptophyta</taxon>
        <taxon>Embryophyta</taxon>
        <taxon>Tracheophyta</taxon>
        <taxon>Spermatophyta</taxon>
        <taxon>Magnoliopsida</taxon>
        <taxon>eudicotyledons</taxon>
        <taxon>Gunneridae</taxon>
        <taxon>Pentapetalae</taxon>
        <taxon>asterids</taxon>
        <taxon>campanulids</taxon>
        <taxon>Asterales</taxon>
        <taxon>Asteraceae</taxon>
        <taxon>Asteroideae</taxon>
        <taxon>Anthemideae</taxon>
        <taxon>Anthemidinae</taxon>
        <taxon>Tanacetum</taxon>
    </lineage>
</organism>
<sequence>MSKRATPRQANMVNDNMNMIAMVSDVIAMISEVNLVGNSATTDIKGEGDVILKMTFEKELKLTNVLLSRYHVVIKGYNENWIYDIKDSRLTSRYMFAIGGAAISWKFSKQTVIAKSIMKSEFIALDKCGEEAEWLHQFVDDIPRWPKPVTAISIHCDSQSAIGRALNIMYNGKSGHICHRHNSIRQLLSTGVISINYVKSKDNITDPLTKGLSRELFSKSSKGMGLKPSNEFL</sequence>
<evidence type="ECO:0000313" key="1">
    <source>
        <dbReference type="EMBL" id="GEU60517.1"/>
    </source>
</evidence>
<dbReference type="EMBL" id="BKCJ010004348">
    <property type="protein sequence ID" value="GEU60517.1"/>
    <property type="molecule type" value="Genomic_DNA"/>
</dbReference>
<dbReference type="PANTHER" id="PTHR11439">
    <property type="entry name" value="GAG-POL-RELATED RETROTRANSPOSON"/>
    <property type="match status" value="1"/>
</dbReference>
<comment type="caution">
    <text evidence="1">The sequence shown here is derived from an EMBL/GenBank/DDBJ whole genome shotgun (WGS) entry which is preliminary data.</text>
</comment>
<protein>
    <submittedName>
        <fullName evidence="1">Ribonuclease H-like domain containing protein</fullName>
    </submittedName>
</protein>
<name>A0A6L2LHN9_TANCI</name>
<dbReference type="AlphaFoldDB" id="A0A6L2LHN9"/>
<accession>A0A6L2LHN9</accession>
<proteinExistence type="predicted"/>
<reference evidence="1" key="1">
    <citation type="journal article" date="2019" name="Sci. Rep.">
        <title>Draft genome of Tanacetum cinerariifolium, the natural source of mosquito coil.</title>
        <authorList>
            <person name="Yamashiro T."/>
            <person name="Shiraishi A."/>
            <person name="Satake H."/>
            <person name="Nakayama K."/>
        </authorList>
    </citation>
    <scope>NUCLEOTIDE SEQUENCE</scope>
</reference>
<gene>
    <name evidence="1" type="ORF">Tci_032495</name>
</gene>
<dbReference type="CDD" id="cd09272">
    <property type="entry name" value="RNase_HI_RT_Ty1"/>
    <property type="match status" value="1"/>
</dbReference>